<evidence type="ECO:0000259" key="3">
    <source>
        <dbReference type="PROSITE" id="PS51031"/>
    </source>
</evidence>
<comment type="subcellular location">
    <subcellularLocation>
        <location evidence="1">Nucleus</location>
    </subcellularLocation>
</comment>
<evidence type="ECO:0000313" key="4">
    <source>
        <dbReference type="EMBL" id="JAT30206.1"/>
    </source>
</evidence>
<dbReference type="InterPro" id="IPR004210">
    <property type="entry name" value="BESS_motif"/>
</dbReference>
<dbReference type="GO" id="GO:0005634">
    <property type="term" value="C:nucleus"/>
    <property type="evidence" value="ECO:0007669"/>
    <property type="project" value="UniProtKB-SubCell"/>
</dbReference>
<reference evidence="4" key="1">
    <citation type="submission" date="2015-11" db="EMBL/GenBank/DDBJ databases">
        <title>De novo transcriptome assembly of four potential Pierce s Disease insect vectors from Arizona vineyards.</title>
        <authorList>
            <person name="Tassone E.E."/>
        </authorList>
    </citation>
    <scope>NUCLEOTIDE SEQUENCE</scope>
</reference>
<organism evidence="4">
    <name type="scientific">Graphocephala atropunctata</name>
    <dbReference type="NCBI Taxonomy" id="36148"/>
    <lineage>
        <taxon>Eukaryota</taxon>
        <taxon>Metazoa</taxon>
        <taxon>Ecdysozoa</taxon>
        <taxon>Arthropoda</taxon>
        <taxon>Hexapoda</taxon>
        <taxon>Insecta</taxon>
        <taxon>Pterygota</taxon>
        <taxon>Neoptera</taxon>
        <taxon>Paraneoptera</taxon>
        <taxon>Hemiptera</taxon>
        <taxon>Auchenorrhyncha</taxon>
        <taxon>Membracoidea</taxon>
        <taxon>Cicadellidae</taxon>
        <taxon>Cicadellinae</taxon>
        <taxon>Cicadellini</taxon>
        <taxon>Graphocephala</taxon>
    </lineage>
</organism>
<evidence type="ECO:0000256" key="1">
    <source>
        <dbReference type="PROSITE-ProRule" id="PRU00371"/>
    </source>
</evidence>
<accession>A0A1B6M2N8</accession>
<dbReference type="Pfam" id="PF02944">
    <property type="entry name" value="BESS"/>
    <property type="match status" value="1"/>
</dbReference>
<feature type="compositionally biased region" description="Polar residues" evidence="2">
    <location>
        <begin position="72"/>
        <end position="84"/>
    </location>
</feature>
<dbReference type="GO" id="GO:0003677">
    <property type="term" value="F:DNA binding"/>
    <property type="evidence" value="ECO:0007669"/>
    <property type="project" value="InterPro"/>
</dbReference>
<keyword evidence="1" id="KW-0539">Nucleus</keyword>
<dbReference type="AlphaFoldDB" id="A0A1B6M2N8"/>
<dbReference type="PROSITE" id="PS51031">
    <property type="entry name" value="BESS"/>
    <property type="match status" value="1"/>
</dbReference>
<feature type="domain" description="BESS" evidence="3">
    <location>
        <begin position="102"/>
        <end position="141"/>
    </location>
</feature>
<sequence length="154" mass="17093">MSFLQSPLDFKRNWDMGNFSAEVKEEDLEDDVGSGSDSDVDLDTRSTLVADAKVDTGPPIKKRRKVVDTVESEPTITQLSTSPDCSPPAQLVQVVSSVSISNEEDKMFLLSLLPQLMEMTATEKLDFKINVLKLLKTSAENKEKERSEIKGKGR</sequence>
<gene>
    <name evidence="4" type="ORF">g.10379</name>
</gene>
<feature type="region of interest" description="Disordered" evidence="2">
    <location>
        <begin position="63"/>
        <end position="86"/>
    </location>
</feature>
<proteinExistence type="predicted"/>
<dbReference type="EMBL" id="GEBQ01009771">
    <property type="protein sequence ID" value="JAT30206.1"/>
    <property type="molecule type" value="Transcribed_RNA"/>
</dbReference>
<name>A0A1B6M2N8_9HEMI</name>
<evidence type="ECO:0000256" key="2">
    <source>
        <dbReference type="SAM" id="MobiDB-lite"/>
    </source>
</evidence>
<feature type="region of interest" description="Disordered" evidence="2">
    <location>
        <begin position="24"/>
        <end position="44"/>
    </location>
</feature>
<protein>
    <recommendedName>
        <fullName evidence="3">BESS domain-containing protein</fullName>
    </recommendedName>
</protein>